<organism evidence="5 6">
    <name type="scientific">Littorina saxatilis</name>
    <dbReference type="NCBI Taxonomy" id="31220"/>
    <lineage>
        <taxon>Eukaryota</taxon>
        <taxon>Metazoa</taxon>
        <taxon>Spiralia</taxon>
        <taxon>Lophotrochozoa</taxon>
        <taxon>Mollusca</taxon>
        <taxon>Gastropoda</taxon>
        <taxon>Caenogastropoda</taxon>
        <taxon>Littorinimorpha</taxon>
        <taxon>Littorinoidea</taxon>
        <taxon>Littorinidae</taxon>
        <taxon>Littorina</taxon>
    </lineage>
</organism>
<dbReference type="CDD" id="cd07323">
    <property type="entry name" value="LAM"/>
    <property type="match status" value="1"/>
</dbReference>
<dbReference type="SMART" id="SM00715">
    <property type="entry name" value="LA"/>
    <property type="match status" value="1"/>
</dbReference>
<dbReference type="Pfam" id="PF05383">
    <property type="entry name" value="La"/>
    <property type="match status" value="1"/>
</dbReference>
<dbReference type="AlphaFoldDB" id="A0AAN9B1B3"/>
<dbReference type="Pfam" id="PF21071">
    <property type="entry name" value="LARP1_HEAT"/>
    <property type="match status" value="1"/>
</dbReference>
<evidence type="ECO:0000256" key="3">
    <source>
        <dbReference type="SAM" id="MobiDB-lite"/>
    </source>
</evidence>
<dbReference type="InterPro" id="IPR006630">
    <property type="entry name" value="La_HTH"/>
</dbReference>
<feature type="compositionally biased region" description="Pro residues" evidence="3">
    <location>
        <begin position="761"/>
        <end position="771"/>
    </location>
</feature>
<dbReference type="SUPFAM" id="SSF46785">
    <property type="entry name" value="Winged helix' DNA-binding domain"/>
    <property type="match status" value="1"/>
</dbReference>
<dbReference type="GO" id="GO:0010494">
    <property type="term" value="C:cytoplasmic stress granule"/>
    <property type="evidence" value="ECO:0007669"/>
    <property type="project" value="TreeGrafter"/>
</dbReference>
<feature type="compositionally biased region" description="Basic and acidic residues" evidence="3">
    <location>
        <begin position="80"/>
        <end position="112"/>
    </location>
</feature>
<dbReference type="PANTHER" id="PTHR22792">
    <property type="entry name" value="LUPUS LA PROTEIN-RELATED"/>
    <property type="match status" value="1"/>
</dbReference>
<dbReference type="InterPro" id="IPR036388">
    <property type="entry name" value="WH-like_DNA-bd_sf"/>
</dbReference>
<evidence type="ECO:0000259" key="4">
    <source>
        <dbReference type="PROSITE" id="PS50961"/>
    </source>
</evidence>
<dbReference type="Proteomes" id="UP001374579">
    <property type="component" value="Unassembled WGS sequence"/>
</dbReference>
<feature type="region of interest" description="Disordered" evidence="3">
    <location>
        <begin position="752"/>
        <end position="849"/>
    </location>
</feature>
<feature type="compositionally biased region" description="Polar residues" evidence="3">
    <location>
        <begin position="1"/>
        <end position="20"/>
    </location>
</feature>
<dbReference type="GO" id="GO:0048255">
    <property type="term" value="P:mRNA stabilization"/>
    <property type="evidence" value="ECO:0007669"/>
    <property type="project" value="InterPro"/>
</dbReference>
<feature type="compositionally biased region" description="Basic and acidic residues" evidence="3">
    <location>
        <begin position="604"/>
        <end position="632"/>
    </location>
</feature>
<sequence length="1115" mass="123432">MAAAVSSSHVSGTENTSKGTDQPPKSYREAAGGSKVAVAMDSEVAPPESNSDVKPSDMTKAKDVKSKEPVVVKAKAAPAAKDKATPQSEKIAEKESNNEKEKVSVKKFDPKTYVEAPPPKTNPWKKSSSFDTPPPTPTQTTQPPVAVQAAAAPKPAVAKKIPETKMVKPAAQPKEKSEEKNPSLDENWPALSEVTDQTQNSKKAGIKSMQSPGGKNATLNEPQQPSVEVKGSQSATSTQSNASATSHSDSGGDDSAKENKENSADENQQTPKAKKGRFGSRQKWVPLEIEHPKGHRGRRSRSAGRRHSPPPGRRDPRRAGEHGKDHGDRRGIGSDSANWRDNMGPLSSSSDGNPRGGFAPRGQRRGRGRGGRGGGGRGRGDGVLGDALAGFDPAAPFFKPPALFPAGTVYFQPSVPEESLRKFVMQQIEYYFSDENLARDFFLRRRMTPDGWIPISLISTFNRVKNLTMSVQVIIEAIKASKELENSPDLLRVRRLHNPEQWPLPPAEEGIPQVPPVAVHSSLRADVPVFIPGQRYTLPAGHEHDNQGDVATNQKESSKGGAPSGDKEDDSLAGLELNATSSLLSSSAPELSGEWHEVRRRKAAAKEKEESERASKEGKGKVKKAEGGRREEQVEELDFMFDEELEQLEFGRRNNFTDWSDESDDDLDDQDVDKLLLITQTPPYLRKHPGGDRTGDHQKRARVSSDMFKVINDGLIYYEQDLWKDDDLMHGPISDTKTVNVITKEQFEQITPMPRVDEQEVPPPPPPPPPQATEAMKVPSPPSSQVMDIPRSLPARVPTTPNAPRTPGSKGEPRFYPVMKDVGRPHDPQTPRKKKTRHSSNPPVEGHVGWVMDSQVHPSRSRHNSASMSMSPSEAMLSASLGSTPQPFPNFEHPSHQLLKENNFVWTVYHKYHSKCLKERKRLGVGQSQEMNTLFRFWSFFLRQHFNKKMYTEFKTLAVEDAKAGYRYGLECLFRFFSYGLERRFRPEVFKDFMEETLRDYESNQLYGLEKFWAFLKYSRKKVEINPKLKVALAHYKRLEDFRVEPPESEMHSSLSQAFSGPSGTRSRTTSSSECGRRSRTTSASEGHPPISHKPHPHTTSAVATEGAAGDASAK</sequence>
<evidence type="ECO:0000313" key="5">
    <source>
        <dbReference type="EMBL" id="KAK7097033.1"/>
    </source>
</evidence>
<dbReference type="InterPro" id="IPR045180">
    <property type="entry name" value="La_dom_prot"/>
</dbReference>
<gene>
    <name evidence="5" type="ORF">V1264_004072</name>
</gene>
<dbReference type="Gene3D" id="1.10.10.10">
    <property type="entry name" value="Winged helix-like DNA-binding domain superfamily/Winged helix DNA-binding domain"/>
    <property type="match status" value="1"/>
</dbReference>
<dbReference type="GO" id="GO:0045727">
    <property type="term" value="P:positive regulation of translation"/>
    <property type="evidence" value="ECO:0007669"/>
    <property type="project" value="TreeGrafter"/>
</dbReference>
<dbReference type="GO" id="GO:0005829">
    <property type="term" value="C:cytosol"/>
    <property type="evidence" value="ECO:0007669"/>
    <property type="project" value="TreeGrafter"/>
</dbReference>
<feature type="compositionally biased region" description="Polar residues" evidence="3">
    <location>
        <begin position="194"/>
        <end position="226"/>
    </location>
</feature>
<feature type="compositionally biased region" description="Basic and acidic residues" evidence="3">
    <location>
        <begin position="254"/>
        <end position="263"/>
    </location>
</feature>
<name>A0AAN9B1B3_9CAEN</name>
<dbReference type="InterPro" id="IPR036390">
    <property type="entry name" value="WH_DNA-bd_sf"/>
</dbReference>
<feature type="compositionally biased region" description="Low complexity" evidence="3">
    <location>
        <begin position="138"/>
        <end position="159"/>
    </location>
</feature>
<feature type="compositionally biased region" description="Basic and acidic residues" evidence="3">
    <location>
        <begin position="54"/>
        <end position="70"/>
    </location>
</feature>
<comment type="caution">
    <text evidence="5">The sequence shown here is derived from an EMBL/GenBank/DDBJ whole genome shotgun (WGS) entry which is preliminary data.</text>
</comment>
<feature type="compositionally biased region" description="Gly residues" evidence="3">
    <location>
        <begin position="371"/>
        <end position="381"/>
    </location>
</feature>
<reference evidence="5 6" key="1">
    <citation type="submission" date="2024-02" db="EMBL/GenBank/DDBJ databases">
        <title>Chromosome-scale genome assembly of the rough periwinkle Littorina saxatilis.</title>
        <authorList>
            <person name="De Jode A."/>
            <person name="Faria R."/>
            <person name="Formenti G."/>
            <person name="Sims Y."/>
            <person name="Smith T.P."/>
            <person name="Tracey A."/>
            <person name="Wood J.M.D."/>
            <person name="Zagrodzka Z.B."/>
            <person name="Johannesson K."/>
            <person name="Butlin R.K."/>
            <person name="Leder E.H."/>
        </authorList>
    </citation>
    <scope>NUCLEOTIDE SEQUENCE [LARGE SCALE GENOMIC DNA]</scope>
    <source>
        <strain evidence="5">Snail1</strain>
        <tissue evidence="5">Muscle</tissue>
    </source>
</reference>
<dbReference type="PANTHER" id="PTHR22792:SF132">
    <property type="entry name" value="LA-RELATED PROTEIN 1"/>
    <property type="match status" value="1"/>
</dbReference>
<feature type="compositionally biased region" description="Low complexity" evidence="3">
    <location>
        <begin position="1060"/>
        <end position="1074"/>
    </location>
</feature>
<proteinExistence type="predicted"/>
<accession>A0AAN9B1B3</accession>
<feature type="compositionally biased region" description="Basic and acidic residues" evidence="3">
    <location>
        <begin position="312"/>
        <end position="332"/>
    </location>
</feature>
<feature type="compositionally biased region" description="Basic and acidic residues" evidence="3">
    <location>
        <begin position="173"/>
        <end position="183"/>
    </location>
</feature>
<protein>
    <recommendedName>
        <fullName evidence="4">HTH La-type RNA-binding domain-containing protein</fullName>
    </recommendedName>
</protein>
<dbReference type="GO" id="GO:0000339">
    <property type="term" value="F:RNA cap binding"/>
    <property type="evidence" value="ECO:0007669"/>
    <property type="project" value="InterPro"/>
</dbReference>
<feature type="compositionally biased region" description="Polar residues" evidence="3">
    <location>
        <begin position="335"/>
        <end position="352"/>
    </location>
</feature>
<evidence type="ECO:0000256" key="1">
    <source>
        <dbReference type="ARBA" id="ARBA00022884"/>
    </source>
</evidence>
<feature type="region of interest" description="Disordered" evidence="3">
    <location>
        <begin position="583"/>
        <end position="632"/>
    </location>
</feature>
<evidence type="ECO:0000313" key="6">
    <source>
        <dbReference type="Proteomes" id="UP001374579"/>
    </source>
</evidence>
<dbReference type="EMBL" id="JBAMIC010000013">
    <property type="protein sequence ID" value="KAK7097033.1"/>
    <property type="molecule type" value="Genomic_DNA"/>
</dbReference>
<feature type="compositionally biased region" description="Basic and acidic residues" evidence="3">
    <location>
        <begin position="821"/>
        <end position="830"/>
    </location>
</feature>
<feature type="domain" description="HTH La-type RNA-binding" evidence="4">
    <location>
        <begin position="414"/>
        <end position="506"/>
    </location>
</feature>
<evidence type="ECO:0000256" key="2">
    <source>
        <dbReference type="PROSITE-ProRule" id="PRU00332"/>
    </source>
</evidence>
<feature type="region of interest" description="Disordered" evidence="3">
    <location>
        <begin position="536"/>
        <end position="571"/>
    </location>
</feature>
<dbReference type="InterPro" id="IPR006607">
    <property type="entry name" value="DM15"/>
</dbReference>
<keyword evidence="1 2" id="KW-0694">RNA-binding</keyword>
<dbReference type="SMART" id="SM00684">
    <property type="entry name" value="DM15"/>
    <property type="match status" value="3"/>
</dbReference>
<feature type="compositionally biased region" description="Basic residues" evidence="3">
    <location>
        <begin position="293"/>
        <end position="308"/>
    </location>
</feature>
<feature type="compositionally biased region" description="Low complexity" evidence="3">
    <location>
        <begin position="583"/>
        <end position="592"/>
    </location>
</feature>
<feature type="region of interest" description="Disordered" evidence="3">
    <location>
        <begin position="1"/>
        <end position="381"/>
    </location>
</feature>
<dbReference type="PROSITE" id="PS50961">
    <property type="entry name" value="HTH_LA"/>
    <property type="match status" value="1"/>
</dbReference>
<feature type="region of interest" description="Disordered" evidence="3">
    <location>
        <begin position="1047"/>
        <end position="1115"/>
    </location>
</feature>
<keyword evidence="6" id="KW-1185">Reference proteome</keyword>
<feature type="compositionally biased region" description="Low complexity" evidence="3">
    <location>
        <begin position="232"/>
        <end position="248"/>
    </location>
</feature>